<evidence type="ECO:0000313" key="3">
    <source>
        <dbReference type="Proteomes" id="UP000283387"/>
    </source>
</evidence>
<evidence type="ECO:0000259" key="1">
    <source>
        <dbReference type="Pfam" id="PF10162"/>
    </source>
</evidence>
<dbReference type="Proteomes" id="UP000283387">
    <property type="component" value="Unassembled WGS sequence"/>
</dbReference>
<protein>
    <submittedName>
        <fullName evidence="2">G8 domain-containing protein</fullName>
    </submittedName>
</protein>
<sequence length="1349" mass="144526">MAKSGGRYSSWLSPRRTMLIALLTGISLLVKGTDLTLAAAGEMKTVSSFTEYLFALPLNITAQTGSMDWNTASTWDSGVVPTSADDVIIPSGSTITINGSAVCQNITIEAGGTLVMASGATLAVEGDFTNNGTFEAGTGTVTMNGDGAVIAGSSSISFFGLKVGAAYISLNADIAVAETMGWGLSNLIQTNSHAITLNNISDSKILYVRDQNGGDARFSVSNFSPSSTVTFRMVESAPPSNPDANNYLNRYYEITTSQDASFTVVAFVADDAYVLTDVAKSDLKVSTLDSSTSSWSEVTGASVNSSSIYIGTLSTSANATLTLSAVQDLVLPTAVLSGDGSGCPGTVFDLTLNLTGTGPWDVVYSDGTQETTLNNISSSPYTFSVSPSVSTTYSLVSVSDANTSGVVSGSATISVSDLDAGVLTTTDSQGDVCEVFNPTTISGSQVSASSDPNIVFAGYRWEVSYDGVNFSDLGVTSTSYNPPTLSGSTWYRRVARYNVNGEECSGISNVIGWEVFDVPTLADIDDIEICDTETYSATAQVTSGNSSNYTYTISSDDASAPMPDETANTTGVFEFVPEETTGHHNSGQFTYTISASGDDSGACSATVQFTATIYTVPEISMLTSCSSGDDGSIQMSGEIGYPASGDIEYRLYDVQNDTYTDWSTTTLFEGLNYGLYTVYARNAAWPSCESSLSDEVEVKTVTGVDLEVCQGQVLTEDDVLEALSYCFEWSGKDHQFDGCTDGSQTYTMAAASSGREAYDAGNLVQYAVVSTFKPTTGKVSIKDCKIKDENASYSVYVYPFYPNQPDYNYVETVYDVCPQSAVVDDLDPETIYVLVLNSSDADTEVCSDFWFTAADKVQASTDFVDVNWYLSDDLTDTPLASGPTFNPLDYPDQTGLTGTDIPGTWTFYVGCDYGTCREPIQFIVNPLPVVEYQNTTVCSGEYTNIQLVSTDNQDPANLIANSRLEYEWYPTILSGSASWDVSCDESNPCTGSTISVQLTHQSGDCPVVRFMVRGSVGGCWGEWYPVDVTVIDRDLYTIPTEPEDLTVTCIDDVPAAALLTLSHPCLPDQTPTAKETDNGGSGCPDDPLVITRTWTFEDACNNFEYSQNITVIDNIAPSFTKPADAVVEKNAFCVYSVLPEVTGYPTDISDNCSSGLQATYSDAVDNTNPCEVLITRTWSLVDDCGNAVADQQQTIRVVDLIPPVLQPVSARSYCVDRLRWATFNGLSMPDTDIAEERPEYYTFKAGSTDLDLNPTSHFSDNCSSASEMTLHWTIVDSNGDTVEDANGNLLENMSGLPSTLGVDILFESSGEESEYYTIRYWVEDQCGNVSNVQEGSIEIIPRPGFVLMN</sequence>
<comment type="caution">
    <text evidence="2">The sequence shown here is derived from an EMBL/GenBank/DDBJ whole genome shotgun (WGS) entry which is preliminary data.</text>
</comment>
<dbReference type="InterPro" id="IPR019316">
    <property type="entry name" value="G8_domain"/>
</dbReference>
<reference evidence="2 3" key="1">
    <citation type="submission" date="2018-09" db="EMBL/GenBank/DDBJ databases">
        <title>Genomic Encyclopedia of Archaeal and Bacterial Type Strains, Phase II (KMG-II): from individual species to whole genera.</title>
        <authorList>
            <person name="Goeker M."/>
        </authorList>
    </citation>
    <scope>NUCLEOTIDE SEQUENCE [LARGE SCALE GENOMIC DNA]</scope>
    <source>
        <strain evidence="2 3">DSM 27148</strain>
    </source>
</reference>
<keyword evidence="3" id="KW-1185">Reference proteome</keyword>
<evidence type="ECO:0000313" key="2">
    <source>
        <dbReference type="EMBL" id="RKD91798.1"/>
    </source>
</evidence>
<name>A0A419W8L6_9BACT</name>
<dbReference type="Pfam" id="PF10162">
    <property type="entry name" value="G8"/>
    <property type="match status" value="1"/>
</dbReference>
<accession>A0A419W8L6</accession>
<dbReference type="EMBL" id="RAPN01000001">
    <property type="protein sequence ID" value="RKD91798.1"/>
    <property type="molecule type" value="Genomic_DNA"/>
</dbReference>
<proteinExistence type="predicted"/>
<gene>
    <name evidence="2" type="ORF">BC643_2164</name>
</gene>
<dbReference type="RefSeq" id="WP_170154523.1">
    <property type="nucleotide sequence ID" value="NZ_RAPN01000001.1"/>
</dbReference>
<feature type="domain" description="G8" evidence="1">
    <location>
        <begin position="74"/>
        <end position="146"/>
    </location>
</feature>
<organism evidence="2 3">
    <name type="scientific">Mangrovibacterium diazotrophicum</name>
    <dbReference type="NCBI Taxonomy" id="1261403"/>
    <lineage>
        <taxon>Bacteria</taxon>
        <taxon>Pseudomonadati</taxon>
        <taxon>Bacteroidota</taxon>
        <taxon>Bacteroidia</taxon>
        <taxon>Marinilabiliales</taxon>
        <taxon>Prolixibacteraceae</taxon>
        <taxon>Mangrovibacterium</taxon>
    </lineage>
</organism>